<gene>
    <name evidence="1" type="ORF">EOD42_03925</name>
</gene>
<dbReference type="Proteomes" id="UP000282957">
    <property type="component" value="Unassembled WGS sequence"/>
</dbReference>
<dbReference type="EMBL" id="SACL01000001">
    <property type="protein sequence ID" value="RVT99255.1"/>
    <property type="molecule type" value="Genomic_DNA"/>
</dbReference>
<protein>
    <submittedName>
        <fullName evidence="1">Uncharacterized protein</fullName>
    </submittedName>
</protein>
<proteinExistence type="predicted"/>
<accession>A0A437MNM4</accession>
<sequence>MSQSTVPRPAEADTGVQEGAIFVDRRALAFKERGLCDALNALWKENSTGVRAAAAKFLTAQQQVVLTLNVGEQIERRTLGAAELAPLLIGYCIGARLPLPASAVKTVTVSPGGVLLDFMLVYTTMPPYRGMKTPSARVLGEWTR</sequence>
<comment type="caution">
    <text evidence="1">The sequence shown here is derived from an EMBL/GenBank/DDBJ whole genome shotgun (WGS) entry which is preliminary data.</text>
</comment>
<evidence type="ECO:0000313" key="1">
    <source>
        <dbReference type="EMBL" id="RVT99255.1"/>
    </source>
</evidence>
<dbReference type="OrthoDB" id="7360873at2"/>
<name>A0A437MNM4_9PROT</name>
<dbReference type="AlphaFoldDB" id="A0A437MNM4"/>
<evidence type="ECO:0000313" key="2">
    <source>
        <dbReference type="Proteomes" id="UP000282957"/>
    </source>
</evidence>
<organism evidence="1 2">
    <name type="scientific">Rhodovarius crocodyli</name>
    <dbReference type="NCBI Taxonomy" id="1979269"/>
    <lineage>
        <taxon>Bacteria</taxon>
        <taxon>Pseudomonadati</taxon>
        <taxon>Pseudomonadota</taxon>
        <taxon>Alphaproteobacteria</taxon>
        <taxon>Acetobacterales</taxon>
        <taxon>Roseomonadaceae</taxon>
        <taxon>Rhodovarius</taxon>
    </lineage>
</organism>
<dbReference type="RefSeq" id="WP_127786081.1">
    <property type="nucleotide sequence ID" value="NZ_SACL01000001.1"/>
</dbReference>
<reference evidence="1 2" key="1">
    <citation type="submission" date="2019-01" db="EMBL/GenBank/DDBJ databases">
        <authorList>
            <person name="Chen W.-M."/>
        </authorList>
    </citation>
    <scope>NUCLEOTIDE SEQUENCE [LARGE SCALE GENOMIC DNA]</scope>
    <source>
        <strain evidence="1 2">CCP-6</strain>
    </source>
</reference>
<keyword evidence="2" id="KW-1185">Reference proteome</keyword>